<dbReference type="InterPro" id="IPR004675">
    <property type="entry name" value="AhpD_core"/>
</dbReference>
<keyword evidence="2" id="KW-0575">Peroxidase</keyword>
<feature type="domain" description="Carboxymuconolactone decarboxylase-like" evidence="1">
    <location>
        <begin position="29"/>
        <end position="110"/>
    </location>
</feature>
<dbReference type="GO" id="GO:0051920">
    <property type="term" value="F:peroxiredoxin activity"/>
    <property type="evidence" value="ECO:0007669"/>
    <property type="project" value="InterPro"/>
</dbReference>
<evidence type="ECO:0000313" key="2">
    <source>
        <dbReference type="EMBL" id="KEZ16630.1"/>
    </source>
</evidence>
<organism evidence="2 3">
    <name type="scientific">Sphingobium yanoikuyae</name>
    <name type="common">Sphingomonas yanoikuyae</name>
    <dbReference type="NCBI Taxonomy" id="13690"/>
    <lineage>
        <taxon>Bacteria</taxon>
        <taxon>Pseudomonadati</taxon>
        <taxon>Pseudomonadota</taxon>
        <taxon>Alphaproteobacteria</taxon>
        <taxon>Sphingomonadales</taxon>
        <taxon>Sphingomonadaceae</taxon>
        <taxon>Sphingobium</taxon>
    </lineage>
</organism>
<dbReference type="RefSeq" id="WP_017502097.1">
    <property type="nucleotide sequence ID" value="NZ_DAIQKB010000025.1"/>
</dbReference>
<dbReference type="Gene3D" id="1.20.1290.10">
    <property type="entry name" value="AhpD-like"/>
    <property type="match status" value="1"/>
</dbReference>
<dbReference type="Proteomes" id="UP000028534">
    <property type="component" value="Unassembled WGS sequence"/>
</dbReference>
<dbReference type="Pfam" id="PF02627">
    <property type="entry name" value="CMD"/>
    <property type="match status" value="1"/>
</dbReference>
<reference evidence="2 3" key="1">
    <citation type="submission" date="2014-03" db="EMBL/GenBank/DDBJ databases">
        <title>Genome sequence of Sphingobium yanoikuyae B1.</title>
        <authorList>
            <person name="Gan H.M."/>
            <person name="Gan H.Y."/>
            <person name="Savka M.A."/>
        </authorList>
    </citation>
    <scope>NUCLEOTIDE SEQUENCE [LARGE SCALE GENOMIC DNA]</scope>
    <source>
        <strain evidence="2 3">B1</strain>
    </source>
</reference>
<dbReference type="PANTHER" id="PTHR33930:SF2">
    <property type="entry name" value="BLR3452 PROTEIN"/>
    <property type="match status" value="1"/>
</dbReference>
<dbReference type="PATRIC" id="fig|13690.10.peg.4169"/>
<dbReference type="NCBIfam" id="TIGR00778">
    <property type="entry name" value="ahpD_dom"/>
    <property type="match status" value="1"/>
</dbReference>
<evidence type="ECO:0000313" key="3">
    <source>
        <dbReference type="Proteomes" id="UP000028534"/>
    </source>
</evidence>
<proteinExistence type="predicted"/>
<name>A0A084EF88_SPHYA</name>
<protein>
    <submittedName>
        <fullName evidence="2">Alkylhydroperoxidase AhpD family core domain containing protein</fullName>
    </submittedName>
</protein>
<dbReference type="PANTHER" id="PTHR33930">
    <property type="entry name" value="ALKYL HYDROPEROXIDE REDUCTASE AHPD"/>
    <property type="match status" value="1"/>
</dbReference>
<evidence type="ECO:0000259" key="1">
    <source>
        <dbReference type="Pfam" id="PF02627"/>
    </source>
</evidence>
<dbReference type="InterPro" id="IPR003779">
    <property type="entry name" value="CMD-like"/>
</dbReference>
<keyword evidence="2" id="KW-0560">Oxidoreductase</keyword>
<dbReference type="EMBL" id="JGVR01000030">
    <property type="protein sequence ID" value="KEZ16630.1"/>
    <property type="molecule type" value="Genomic_DNA"/>
</dbReference>
<dbReference type="AlphaFoldDB" id="A0A084EF88"/>
<dbReference type="InterPro" id="IPR029032">
    <property type="entry name" value="AhpD-like"/>
</dbReference>
<dbReference type="SUPFAM" id="SSF69118">
    <property type="entry name" value="AhpD-like"/>
    <property type="match status" value="1"/>
</dbReference>
<dbReference type="eggNOG" id="COG0599">
    <property type="taxonomic scope" value="Bacteria"/>
</dbReference>
<gene>
    <name evidence="2" type="ORF">CP98_04058</name>
</gene>
<accession>A0A084EF88</accession>
<sequence>MNNHDHMQDWNGYRDVLMARVGEFAKLSPDSMKGLMMVEHSVTKSGLLDPKVMELIALAVAVTTRCDGCISVHAKKAIELGLSREEIAQAMAFTIFMNSGAALTYTARVFDVIDALPQS</sequence>
<comment type="caution">
    <text evidence="2">The sequence shown here is derived from an EMBL/GenBank/DDBJ whole genome shotgun (WGS) entry which is preliminary data.</text>
</comment>